<dbReference type="SUPFAM" id="SSF69304">
    <property type="entry name" value="Tricorn protease N-terminal domain"/>
    <property type="match status" value="1"/>
</dbReference>
<gene>
    <name evidence="11" type="ORF">L6773_13860</name>
</gene>
<evidence type="ECO:0000256" key="4">
    <source>
        <dbReference type="ARBA" id="ARBA00022670"/>
    </source>
</evidence>
<dbReference type="Gene3D" id="2.120.10.60">
    <property type="entry name" value="Tricorn protease N-terminal domain"/>
    <property type="match status" value="1"/>
</dbReference>
<keyword evidence="3 7" id="KW-0963">Cytoplasm</keyword>
<feature type="chain" id="PRO_5045763710" description="Tricorn protease homolog" evidence="9">
    <location>
        <begin position="25"/>
        <end position="1092"/>
    </location>
</feature>
<dbReference type="Gene3D" id="3.90.226.10">
    <property type="entry name" value="2-enoyl-CoA Hydratase, Chain A, domain 1"/>
    <property type="match status" value="1"/>
</dbReference>
<keyword evidence="6 7" id="KW-0720">Serine protease</keyword>
<proteinExistence type="inferred from homology"/>
<dbReference type="SUPFAM" id="SSF50156">
    <property type="entry name" value="PDZ domain-like"/>
    <property type="match status" value="1"/>
</dbReference>
<evidence type="ECO:0000256" key="8">
    <source>
        <dbReference type="SAM" id="MobiDB-lite"/>
    </source>
</evidence>
<protein>
    <recommendedName>
        <fullName evidence="7">Tricorn protease homolog</fullName>
        <ecNumber evidence="7">3.4.21.-</ecNumber>
    </recommendedName>
</protein>
<dbReference type="Gene3D" id="2.30.42.10">
    <property type="match status" value="1"/>
</dbReference>
<keyword evidence="5 7" id="KW-0378">Hydrolase</keyword>
<dbReference type="EC" id="3.4.21.-" evidence="7"/>
<comment type="caution">
    <text evidence="11">The sequence shown here is derived from an EMBL/GenBank/DDBJ whole genome shotgun (WGS) entry which is preliminary data.</text>
</comment>
<dbReference type="Pfam" id="PF03572">
    <property type="entry name" value="Peptidase_S41"/>
    <property type="match status" value="1"/>
</dbReference>
<dbReference type="PANTHER" id="PTHR43253">
    <property type="entry name" value="TRICORN PROTEASE HOMOLOG 2-RELATED"/>
    <property type="match status" value="1"/>
</dbReference>
<evidence type="ECO:0000313" key="12">
    <source>
        <dbReference type="Proteomes" id="UP001165366"/>
    </source>
</evidence>
<dbReference type="PIRSF" id="PIRSF036421">
    <property type="entry name" value="Tricorn_protease"/>
    <property type="match status" value="1"/>
</dbReference>
<dbReference type="SUPFAM" id="SSF52096">
    <property type="entry name" value="ClpP/crotonase"/>
    <property type="match status" value="1"/>
</dbReference>
<feature type="compositionally biased region" description="Basic and acidic residues" evidence="8">
    <location>
        <begin position="1078"/>
        <end position="1092"/>
    </location>
</feature>
<feature type="domain" description="Tail specific protease" evidence="10">
    <location>
        <begin position="839"/>
        <end position="1045"/>
    </location>
</feature>
<dbReference type="SUPFAM" id="SSF82171">
    <property type="entry name" value="DPP6 N-terminal domain-like"/>
    <property type="match status" value="1"/>
</dbReference>
<evidence type="ECO:0000256" key="1">
    <source>
        <dbReference type="ARBA" id="ARBA00004496"/>
    </source>
</evidence>
<evidence type="ECO:0000256" key="5">
    <source>
        <dbReference type="ARBA" id="ARBA00022801"/>
    </source>
</evidence>
<evidence type="ECO:0000259" key="10">
    <source>
        <dbReference type="SMART" id="SM00245"/>
    </source>
</evidence>
<evidence type="ECO:0000256" key="6">
    <source>
        <dbReference type="ARBA" id="ARBA00022825"/>
    </source>
</evidence>
<feature type="compositionally biased region" description="Acidic residues" evidence="8">
    <location>
        <begin position="550"/>
        <end position="578"/>
    </location>
</feature>
<dbReference type="InterPro" id="IPR015943">
    <property type="entry name" value="WD40/YVTN_repeat-like_dom_sf"/>
</dbReference>
<comment type="function">
    <text evidence="7">Degrades oligopeptides.</text>
</comment>
<dbReference type="InterPro" id="IPR036034">
    <property type="entry name" value="PDZ_sf"/>
</dbReference>
<organism evidence="11 12">
    <name type="scientific">Rhodohalobacter sulfatireducens</name>
    <dbReference type="NCBI Taxonomy" id="2911366"/>
    <lineage>
        <taxon>Bacteria</taxon>
        <taxon>Pseudomonadati</taxon>
        <taxon>Balneolota</taxon>
        <taxon>Balneolia</taxon>
        <taxon>Balneolales</taxon>
        <taxon>Balneolaceae</taxon>
        <taxon>Rhodohalobacter</taxon>
    </lineage>
</organism>
<dbReference type="EMBL" id="JAKLWS010000019">
    <property type="protein sequence ID" value="MCG2589660.1"/>
    <property type="molecule type" value="Genomic_DNA"/>
</dbReference>
<sequence>MKNIILSLCLLAAATIFSIQEAVAQIDARMLRQPDVSETHVTFSYADDIWIVSKQGGVANRLTSAEGPESFPRFSPDGSMIAFNANYDGNTDIYVVPTTGGIPKRLTHHPMGERVLDWFPDGESVLFASSRESGRQRFSQFYKVSAEGGMAEKLPVPYGEFGTISPDGNTIAYTPKTRSNRTWKRYRGGMAPDIWLFDLESYESENITDNPANDELPMWNGETVYFLSDQGENQRYNIWAYNNETGDTRQVTNFTDFDIHFPAIGPNSMTFEAGGRLYLMDLASEEYEEINVDVITDQLTVQSQTEDVSSMIQDAYISPGGERVLFQARGDIFSVPAENGPILNLTKTSGVAERYPAWSPDGKYVAYWSDQSGEYELTIRDEAGSGEEQTLTSTDEKFKYYLHWSPDSEKLVFVDNSMRIRMYNMETDEITDIDQGLWMYEGGLRTFSADWSSDSKWVTYSRGLDHRQNAIFLFDAENSERHQVTSGYYHDRNPVFDPDDNYLYLLTSRTFSPQYSNMDNTWIYANSTNVAAIPLREDVDSPLAPKNDEVPIEEDEEESDEESNGENDEQESEESEEVVIDLDGFEDRLVELPVDAGNYGTLSAVSGKVVYLKLPRTGAGDQAPSLAYFDMEEREEQSVMDGIFGYQLSADDTKVLVAQPGNRFGIIDLAPGQSVETPLRTNELSMTVDPQIEWQQIFDDSWRFVRDFFYDPNLHGVDWDEIKDRYQAMLDDAVTRTDVNYVLGEMIAELDASHTYRGGGDVESAETRGVGLLGIDWSLENGAYRVENIIEGAQWDNEVRSPLDMPGVEVSEGDYILAVNGERLDPNGDPYAAFQGLAGKTVELTVNDSPDIDGARKVVVETMSNETRLRHLAWMESNRKRVEEATDGRVGYIYVRSTGIDAQNELVRQFMAQHEKDALIIDERFNSGGQIPDRFIELLNRPELAYWAVRDGKDWKWSPVAHFGPKVMLINGWSGSGGDAFPAYFKETGLGPLIGTTTWGGLIGISGSPSLVDGGQVTVPTFRMYYPDGEWFPEGGGVQPDIQVVDDPTQLANGTDPQLERAIEETLRLMEENPDSYTKPERPAYEDRSGNN</sequence>
<dbReference type="InterPro" id="IPR028204">
    <property type="entry name" value="Tricorn_C1"/>
</dbReference>
<reference evidence="11" key="1">
    <citation type="submission" date="2022-01" db="EMBL/GenBank/DDBJ databases">
        <authorList>
            <person name="Wang Y."/>
        </authorList>
    </citation>
    <scope>NUCLEOTIDE SEQUENCE</scope>
    <source>
        <strain evidence="11">WB101</strain>
    </source>
</reference>
<reference evidence="11" key="2">
    <citation type="submission" date="2024-05" db="EMBL/GenBank/DDBJ databases">
        <title>Rhodohalobacter halophilus gen. nov., sp. nov., a moderately halophilic member of the family Balneolaceae.</title>
        <authorList>
            <person name="Xia J."/>
        </authorList>
    </citation>
    <scope>NUCLEOTIDE SEQUENCE</scope>
    <source>
        <strain evidence="11">WB101</strain>
    </source>
</reference>
<dbReference type="Pfam" id="PF26550">
    <property type="entry name" value="Tricorn_2nd"/>
    <property type="match status" value="1"/>
</dbReference>
<evidence type="ECO:0000256" key="2">
    <source>
        <dbReference type="ARBA" id="ARBA00008524"/>
    </source>
</evidence>
<dbReference type="InterPro" id="IPR029045">
    <property type="entry name" value="ClpP/crotonase-like_dom_sf"/>
</dbReference>
<dbReference type="Pfam" id="PF14685">
    <property type="entry name" value="PDZ_Tricorn"/>
    <property type="match status" value="1"/>
</dbReference>
<name>A0ABS9KFM2_9BACT</name>
<dbReference type="InterPro" id="IPR029414">
    <property type="entry name" value="Tricorn_PDZ"/>
</dbReference>
<feature type="region of interest" description="Disordered" evidence="8">
    <location>
        <begin position="1069"/>
        <end position="1092"/>
    </location>
</feature>
<dbReference type="PANTHER" id="PTHR43253:SF1">
    <property type="entry name" value="TRICORN PROTEASE HOMOLOG 2-RELATED"/>
    <property type="match status" value="1"/>
</dbReference>
<accession>A0ABS9KFM2</accession>
<comment type="similarity">
    <text evidence="2 7">Belongs to the peptidase S41B family.</text>
</comment>
<dbReference type="RefSeq" id="WP_237855020.1">
    <property type="nucleotide sequence ID" value="NZ_JAKLWS010000019.1"/>
</dbReference>
<dbReference type="Pfam" id="PF26549">
    <property type="entry name" value="Tricorn_N"/>
    <property type="match status" value="1"/>
</dbReference>
<evidence type="ECO:0000256" key="7">
    <source>
        <dbReference type="PIRNR" id="PIRNR036421"/>
    </source>
</evidence>
<dbReference type="SMART" id="SM00245">
    <property type="entry name" value="TSPc"/>
    <property type="match status" value="1"/>
</dbReference>
<comment type="subcellular location">
    <subcellularLocation>
        <location evidence="1 7">Cytoplasm</location>
    </subcellularLocation>
</comment>
<dbReference type="CDD" id="cd07562">
    <property type="entry name" value="Peptidase_S41_TRI"/>
    <property type="match status" value="1"/>
</dbReference>
<dbReference type="InterPro" id="IPR012393">
    <property type="entry name" value="Tricorn_protease"/>
</dbReference>
<feature type="signal peptide" evidence="9">
    <location>
        <begin position="1"/>
        <end position="24"/>
    </location>
</feature>
<evidence type="ECO:0000256" key="3">
    <source>
        <dbReference type="ARBA" id="ARBA00022490"/>
    </source>
</evidence>
<keyword evidence="4 7" id="KW-0645">Protease</keyword>
<dbReference type="InterPro" id="IPR005151">
    <property type="entry name" value="Tail-specific_protease"/>
</dbReference>
<dbReference type="Gene3D" id="3.30.750.44">
    <property type="match status" value="1"/>
</dbReference>
<keyword evidence="12" id="KW-1185">Reference proteome</keyword>
<feature type="region of interest" description="Disordered" evidence="8">
    <location>
        <begin position="536"/>
        <end position="578"/>
    </location>
</feature>
<dbReference type="Gene3D" id="2.130.10.10">
    <property type="entry name" value="YVTN repeat-like/Quinoprotein amine dehydrogenase"/>
    <property type="match status" value="1"/>
</dbReference>
<keyword evidence="9" id="KW-0732">Signal</keyword>
<dbReference type="Proteomes" id="UP001165366">
    <property type="component" value="Unassembled WGS sequence"/>
</dbReference>
<dbReference type="Pfam" id="PF14684">
    <property type="entry name" value="Tricorn_C1"/>
    <property type="match status" value="1"/>
</dbReference>
<evidence type="ECO:0000313" key="11">
    <source>
        <dbReference type="EMBL" id="MCG2589660.1"/>
    </source>
</evidence>
<evidence type="ECO:0000256" key="9">
    <source>
        <dbReference type="SAM" id="SignalP"/>
    </source>
</evidence>